<keyword evidence="2" id="KW-0067">ATP-binding</keyword>
<dbReference type="PANTHER" id="PTHR43788:SF6">
    <property type="entry name" value="DNA HELICASE B"/>
    <property type="match status" value="1"/>
</dbReference>
<dbReference type="InterPro" id="IPR050534">
    <property type="entry name" value="Coronavir_polyprotein_1ab"/>
</dbReference>
<keyword evidence="1" id="KW-0547">Nucleotide-binding</keyword>
<dbReference type="AlphaFoldDB" id="A0A0A2MQ73"/>
<gene>
    <name evidence="4" type="ORF">Q766_06925</name>
</gene>
<evidence type="ECO:0000313" key="5">
    <source>
        <dbReference type="Proteomes" id="UP000030111"/>
    </source>
</evidence>
<comment type="caution">
    <text evidence="4">The sequence shown here is derived from an EMBL/GenBank/DDBJ whole genome shotgun (WGS) entry which is preliminary data.</text>
</comment>
<dbReference type="CDD" id="cd17933">
    <property type="entry name" value="DEXSc_RecD-like"/>
    <property type="match status" value="1"/>
</dbReference>
<keyword evidence="5" id="KW-1185">Reference proteome</keyword>
<dbReference type="EMBL" id="JRLY01000004">
    <property type="protein sequence ID" value="KGO93686.1"/>
    <property type="molecule type" value="Genomic_DNA"/>
</dbReference>
<dbReference type="Pfam" id="PF13538">
    <property type="entry name" value="UvrD_C_2"/>
    <property type="match status" value="1"/>
</dbReference>
<dbReference type="Gene3D" id="3.40.50.300">
    <property type="entry name" value="P-loop containing nucleotide triphosphate hydrolases"/>
    <property type="match status" value="2"/>
</dbReference>
<dbReference type="Pfam" id="PF13604">
    <property type="entry name" value="AAA_30"/>
    <property type="match status" value="1"/>
</dbReference>
<evidence type="ECO:0000259" key="3">
    <source>
        <dbReference type="Pfam" id="PF13538"/>
    </source>
</evidence>
<feature type="domain" description="UvrD-like helicase C-terminal" evidence="3">
    <location>
        <begin position="1033"/>
        <end position="1078"/>
    </location>
</feature>
<name>A0A0A2MQ73_9FLAO</name>
<reference evidence="4 5" key="1">
    <citation type="submission" date="2013-09" db="EMBL/GenBank/DDBJ databases">
        <authorList>
            <person name="Zeng Z."/>
            <person name="Chen C."/>
        </authorList>
    </citation>
    <scope>NUCLEOTIDE SEQUENCE [LARGE SCALE GENOMIC DNA]</scope>
    <source>
        <strain evidence="4 5">WB 4.1-42</strain>
    </source>
</reference>
<dbReference type="PANTHER" id="PTHR43788">
    <property type="entry name" value="DNA2/NAM7 HELICASE FAMILY MEMBER"/>
    <property type="match status" value="1"/>
</dbReference>
<dbReference type="OrthoDB" id="9803432at2"/>
<dbReference type="GO" id="GO:0003678">
    <property type="term" value="F:DNA helicase activity"/>
    <property type="evidence" value="ECO:0007669"/>
    <property type="project" value="UniProtKB-ARBA"/>
</dbReference>
<protein>
    <recommendedName>
        <fullName evidence="3">UvrD-like helicase C-terminal domain-containing protein</fullName>
    </recommendedName>
</protein>
<sequence>MDIPVQHLSVRIPWHDSAWNGRVCSHPRENGSCAFLPRISENKDPDFENEIAGQWIHELAQDRLPPCVAEKVHFMSAHTIERKVKHPYSYNPNNAAFYGHYRETALRYPGYSFSVIPYSWMQKNREDNTSKKAIEFGLRYDPQKEPSLGFENTWVQHIDNQRALLDKFASPIVPNESLVFIYAKNIPFVESTSRVLIGVGYVTEIGSLTEYEYGELLPESFRSTLWERPVFHSIREGYANGFLLPYQDFFTAAAGNPEISVSEYIAFAPSFEEFSYGSEWVSNDSAIECLLLLAEKLKKMASFLLFNDYSGQLEWIDKEISRLWKLRGPYPGLGKVLEGLKVQGGQGIAWEIDHLVRDSEMKVVQNPLDYVRKLFDGDSSFLRLNRYPIVSETVKATYKALSHEEKDFLEMLSRMNLSSGQVNSVIDAKEHEQREYIKNPYLLYEKSRLEEMVFDISIIDKAVFTQGESGLLPVPQYFDISDPLDQRRIRAYGIKILEQACLDGHTLLADEQLVTRFDEQPVKPACNPSLRNLKAVEEFLAGEIQRCTLDQDSSSYYFKLTRMTEIKQKISGFVSKRIRRYINPSIVLDWKGIIDMAIERPDAGLPKWHIEKDLKARSEKAAALEVLSNSKVSVLIGPAGTGKTTLLKVLCDQPFIKSGAVLKLAPTGKARVKMGKDAKTLAQFLIRADRYNPATGRYHLNPKAEQQHYETVIIDESSMLTEEQVAAVLDALTGVERLIFVGDYRQLPPIGAGRPFADIVEYLRSQGKGTAELDVIFRQSENGEIPQQEPDRLDIRLAKWFSDDEIKKNDNDIFKEIAENSSCEWDNIRFVEWQSPQHLRDMIIEVTNSEIRNLLTVEGIETDSDRLNFDFSLGGTKPYENNDWMAFDIESAKKIENWQIISPLRTTGYGTKAVNQIIQDYFRGNTKEKAINPGWQRKMNKPVGDDMIVYGDKVINTRNIRLDKHWHKTYPKNDEALKYIANGEIGIHVGKYGKWGYESPRPLNIAFSSQPGYAYQFQESDFGEGKDLNLELAYTITVHKSQGSGFNTVLFILPNPCPILSRELFYTALTRQESRVVILHQGDFKDYRKYTTGEYSESGRRLTDLFEVPKLKEIKKKYYDSRYVQVSEKGEFMISKSEVIIADKLYHNDIQYVYESAVTDDRGIMIHPDFIVEDKDSGIVYYWEHLGMLTDDGYRSKWQRKKEWYERAGIVEYTTNPQADIQLILTRDKPDGGIDSQEIKEIIDRLFK</sequence>
<dbReference type="CDD" id="cd18809">
    <property type="entry name" value="SF1_C_RecD"/>
    <property type="match status" value="1"/>
</dbReference>
<evidence type="ECO:0000256" key="1">
    <source>
        <dbReference type="ARBA" id="ARBA00022741"/>
    </source>
</evidence>
<dbReference type="eggNOG" id="COG0507">
    <property type="taxonomic scope" value="Bacteria"/>
</dbReference>
<organism evidence="4 5">
    <name type="scientific">Flavobacterium subsaxonicum WB 4.1-42 = DSM 21790</name>
    <dbReference type="NCBI Taxonomy" id="1121898"/>
    <lineage>
        <taxon>Bacteria</taxon>
        <taxon>Pseudomonadati</taxon>
        <taxon>Bacteroidota</taxon>
        <taxon>Flavobacteriia</taxon>
        <taxon>Flavobacteriales</taxon>
        <taxon>Flavobacteriaceae</taxon>
        <taxon>Flavobacterium</taxon>
    </lineage>
</organism>
<evidence type="ECO:0000313" key="4">
    <source>
        <dbReference type="EMBL" id="KGO93686.1"/>
    </source>
</evidence>
<dbReference type="GO" id="GO:0005524">
    <property type="term" value="F:ATP binding"/>
    <property type="evidence" value="ECO:0007669"/>
    <property type="project" value="UniProtKB-KW"/>
</dbReference>
<dbReference type="InterPro" id="IPR027785">
    <property type="entry name" value="UvrD-like_helicase_C"/>
</dbReference>
<dbReference type="SUPFAM" id="SSF52540">
    <property type="entry name" value="P-loop containing nucleoside triphosphate hydrolases"/>
    <property type="match status" value="2"/>
</dbReference>
<accession>A0A0A2MQ73</accession>
<dbReference type="Proteomes" id="UP000030111">
    <property type="component" value="Unassembled WGS sequence"/>
</dbReference>
<dbReference type="Gene3D" id="2.30.30.940">
    <property type="match status" value="1"/>
</dbReference>
<dbReference type="STRING" id="1121898.GCA_000422725_00268"/>
<proteinExistence type="predicted"/>
<dbReference type="RefSeq" id="WP_026991736.1">
    <property type="nucleotide sequence ID" value="NZ_JRLY01000004.1"/>
</dbReference>
<dbReference type="InterPro" id="IPR027417">
    <property type="entry name" value="P-loop_NTPase"/>
</dbReference>
<evidence type="ECO:0000256" key="2">
    <source>
        <dbReference type="ARBA" id="ARBA00022840"/>
    </source>
</evidence>